<feature type="signal peptide" evidence="1">
    <location>
        <begin position="1"/>
        <end position="26"/>
    </location>
</feature>
<gene>
    <name evidence="2" type="ORF">SNE35_04770</name>
</gene>
<feature type="chain" id="PRO_5047180370" description="Flp pilus assembly protein CpaB" evidence="1">
    <location>
        <begin position="27"/>
        <end position="92"/>
    </location>
</feature>
<dbReference type="EMBL" id="JAXCLA010000002">
    <property type="protein sequence ID" value="MDY0743802.1"/>
    <property type="molecule type" value="Genomic_DNA"/>
</dbReference>
<organism evidence="2 3">
    <name type="scientific">Roseateles agri</name>
    <dbReference type="NCBI Taxonomy" id="3098619"/>
    <lineage>
        <taxon>Bacteria</taxon>
        <taxon>Pseudomonadati</taxon>
        <taxon>Pseudomonadota</taxon>
        <taxon>Betaproteobacteria</taxon>
        <taxon>Burkholderiales</taxon>
        <taxon>Sphaerotilaceae</taxon>
        <taxon>Roseateles</taxon>
    </lineage>
</organism>
<keyword evidence="3" id="KW-1185">Reference proteome</keyword>
<evidence type="ECO:0000313" key="3">
    <source>
        <dbReference type="Proteomes" id="UP001285263"/>
    </source>
</evidence>
<evidence type="ECO:0000313" key="2">
    <source>
        <dbReference type="EMBL" id="MDY0743802.1"/>
    </source>
</evidence>
<keyword evidence="1" id="KW-0732">Signal</keyword>
<sequence length="92" mass="9402">MNANATSLIAAVIAVASAASIGVALANVFTSTPQPEVIKLERVVVEGLRTHAPAERAVAMVEQLPTVVITGRAVPAAEVQVAEADKRAGEES</sequence>
<protein>
    <recommendedName>
        <fullName evidence="4">Flp pilus assembly protein CpaB</fullName>
    </recommendedName>
</protein>
<dbReference type="RefSeq" id="WP_320421718.1">
    <property type="nucleotide sequence ID" value="NZ_JAXCLA010000002.1"/>
</dbReference>
<evidence type="ECO:0008006" key="4">
    <source>
        <dbReference type="Google" id="ProtNLM"/>
    </source>
</evidence>
<proteinExistence type="predicted"/>
<dbReference type="Proteomes" id="UP001285263">
    <property type="component" value="Unassembled WGS sequence"/>
</dbReference>
<accession>A0ABU5DF52</accession>
<comment type="caution">
    <text evidence="2">The sequence shown here is derived from an EMBL/GenBank/DDBJ whole genome shotgun (WGS) entry which is preliminary data.</text>
</comment>
<reference evidence="2 3" key="1">
    <citation type="submission" date="2023-11" db="EMBL/GenBank/DDBJ databases">
        <title>Paucibacter sp. nov., isolated from fresh soil in Korea.</title>
        <authorList>
            <person name="Le N.T.T."/>
        </authorList>
    </citation>
    <scope>NUCLEOTIDE SEQUENCE [LARGE SCALE GENOMIC DNA]</scope>
    <source>
        <strain evidence="2 3">R3-3</strain>
    </source>
</reference>
<evidence type="ECO:0000256" key="1">
    <source>
        <dbReference type="SAM" id="SignalP"/>
    </source>
</evidence>
<name>A0ABU5DF52_9BURK</name>